<gene>
    <name evidence="2" type="ORF">RF55_13568</name>
</gene>
<proteinExistence type="predicted"/>
<feature type="compositionally biased region" description="Basic and acidic residues" evidence="1">
    <location>
        <begin position="633"/>
        <end position="689"/>
    </location>
</feature>
<feature type="compositionally biased region" description="Basic residues" evidence="1">
    <location>
        <begin position="922"/>
        <end position="931"/>
    </location>
</feature>
<feature type="region of interest" description="Disordered" evidence="1">
    <location>
        <begin position="128"/>
        <end position="160"/>
    </location>
</feature>
<keyword evidence="3" id="KW-1185">Reference proteome</keyword>
<feature type="non-terminal residue" evidence="2">
    <location>
        <position position="1"/>
    </location>
</feature>
<comment type="caution">
    <text evidence="2">The sequence shown here is derived from an EMBL/GenBank/DDBJ whole genome shotgun (WGS) entry which is preliminary data.</text>
</comment>
<feature type="compositionally biased region" description="Polar residues" evidence="1">
    <location>
        <begin position="622"/>
        <end position="632"/>
    </location>
</feature>
<feature type="compositionally biased region" description="Basic and acidic residues" evidence="1">
    <location>
        <begin position="1160"/>
        <end position="1191"/>
    </location>
</feature>
<feature type="compositionally biased region" description="Basic and acidic residues" evidence="1">
    <location>
        <begin position="696"/>
        <end position="709"/>
    </location>
</feature>
<feature type="region of interest" description="Disordered" evidence="1">
    <location>
        <begin position="1153"/>
        <end position="1191"/>
    </location>
</feature>
<dbReference type="Proteomes" id="UP000036403">
    <property type="component" value="Unassembled WGS sequence"/>
</dbReference>
<feature type="region of interest" description="Disordered" evidence="1">
    <location>
        <begin position="73"/>
        <end position="115"/>
    </location>
</feature>
<protein>
    <submittedName>
        <fullName evidence="2">Titin-like isoform x2 protein</fullName>
    </submittedName>
</protein>
<feature type="compositionally biased region" description="Basic residues" evidence="1">
    <location>
        <begin position="1042"/>
        <end position="1056"/>
    </location>
</feature>
<dbReference type="STRING" id="67767.A0A0J7KAF8"/>
<feature type="region of interest" description="Disordered" evidence="1">
    <location>
        <begin position="617"/>
        <end position="709"/>
    </location>
</feature>
<dbReference type="EMBL" id="LBMM01010806">
    <property type="protein sequence ID" value="KMQ87216.1"/>
    <property type="molecule type" value="Genomic_DNA"/>
</dbReference>
<feature type="region of interest" description="Disordered" evidence="1">
    <location>
        <begin position="918"/>
        <end position="947"/>
    </location>
</feature>
<organism evidence="2 3">
    <name type="scientific">Lasius niger</name>
    <name type="common">Black garden ant</name>
    <dbReference type="NCBI Taxonomy" id="67767"/>
    <lineage>
        <taxon>Eukaryota</taxon>
        <taxon>Metazoa</taxon>
        <taxon>Ecdysozoa</taxon>
        <taxon>Arthropoda</taxon>
        <taxon>Hexapoda</taxon>
        <taxon>Insecta</taxon>
        <taxon>Pterygota</taxon>
        <taxon>Neoptera</taxon>
        <taxon>Endopterygota</taxon>
        <taxon>Hymenoptera</taxon>
        <taxon>Apocrita</taxon>
        <taxon>Aculeata</taxon>
        <taxon>Formicoidea</taxon>
        <taxon>Formicidae</taxon>
        <taxon>Formicinae</taxon>
        <taxon>Lasius</taxon>
        <taxon>Lasius</taxon>
    </lineage>
</organism>
<accession>A0A0J7KAF8</accession>
<feature type="compositionally biased region" description="Basic and acidic residues" evidence="1">
    <location>
        <begin position="128"/>
        <end position="144"/>
    </location>
</feature>
<feature type="region of interest" description="Disordered" evidence="1">
    <location>
        <begin position="1027"/>
        <end position="1057"/>
    </location>
</feature>
<dbReference type="PaxDb" id="67767-A0A0J7KAF8"/>
<evidence type="ECO:0000313" key="2">
    <source>
        <dbReference type="EMBL" id="KMQ87216.1"/>
    </source>
</evidence>
<evidence type="ECO:0000313" key="3">
    <source>
        <dbReference type="Proteomes" id="UP000036403"/>
    </source>
</evidence>
<sequence length="1519" mass="173509">VKDEYHAGIKDIQNDILYVDSKNQRDKMKNQPKKKKESKHIKDTKAKDYAKIKAGSKKQSDIELKTNATESLLPTQSNLEKHRTLKKITEPETNKIEKSLIADEEQSESSKDDAKLKFVLNESTLKQKAQDTIDEAYEKPSLKFKEHKSKSSKKSKKQIEKSAIVFREKSATSKHQDNTKEDQNNVLSITTEIKSNVLGAPSIVEKQQVSTENNVSKYDSPLNSNAKSWAAIVGTKDVTETIVLEDDSLNTQTSAIICQDTISSARNIVEQPQASVVHDSCEIPPKQDMHSSSLENQTSKDIIEESRATVTDEIVKPIAEKSIESKKQLKEGNKSYAQVAASSRQTFPQASQEKICAVLDTRIIEPILLKPDHKVNNAKILTSDELHENLNTEKLLEQDKQVDKIIVHQSADQKTDIEKPIFQNESIPWIEEIEEETSTLPSICVNPKDDETYTKQLETNTWAAIVGKKSIESPEVNNVHSLEQNLPKQIAEQQPSAQVQIYVEETLEQEPIGNLIQVDEQGFMEFVNRKELRSRRSRSRSRSARRNDGHAIIETSDWDKKIKTSNIESENVKTKKNIEDKNKESAQRHENEQKIIDVERDELANIIKKDVMQELAKPSEKINASKNKSTVKQQKDSNKRKRESEKQPTESKIQNAERKNIQEIKPEQGETFEDRKSKSEKNKSSKDQTKQQTEVNEQKELTHIGQLKEEQKFVNEMEISNKFQSKNIESQKTKNIEDQSIKETQLIEDINVQENKCKNEEAFLVTEQSNATKSKKKSKNKKAKVITEQLIENVYVSDISKEAVITGELEEKKELLAEPKLDDEVKIKLEEAIIRDITHNKSTNSENEEIPVEETNKQEDIKQEDIKQRAMTCEETTEQESIEQNMIVDEPKNTKMCEKSHIKQVEENIMEQKEISKVTKAEKRRQKKKARALLQNEKSEKKGFEMEEDVAQNKSLDLFGNTNIIEDIKTEKTVEITEEVANIAPLKDTMDVVSVKENDKSITEIQTAQIETIEKSLEKAEAVIENKTLPSQINPIKDKEKHKNKAKSKKEKRLNKTKSQEFIKTFTANSTESETPLTENTEIINISKDVICDITQTKEGDVKKLDNETTKILQFSKDTIDKNDSSVTSEITKEEDIKKSELLAPSIGKKIAEIKNPLPSEKKGKHEQKSLKKYDAKIEGKQESQKQEDLSKCPIEDVTDIMDENVSTTNKLIDVTTKETDLKTESSFDYSMEKKENILIETKLEENFETSTEETEEEIKHEQETCEEYIKTLEKNNVAELTVDSEKIKTITENEQIIDQKEKLVKPEEAASGYNITLTMADTKQTELPQIEKLHPKPDDTLELYDITTVNNDVTKIKSITDNIETNKSNETRIGGSNLINNIHTPTELSSDLINIDTKHSLSLGELSSTAQHLFEDEDNLKRDASIVQENLDDSIEPIKPKVQFYIADEILVLSSDQRKNVSSASILQEQPTSKLCNSQYLSIDHGFWLDKRSYHEAERDHFENLAVRMKKRLSRGNE</sequence>
<feature type="compositionally biased region" description="Basic and acidic residues" evidence="1">
    <location>
        <begin position="79"/>
        <end position="101"/>
    </location>
</feature>
<feature type="region of interest" description="Disordered" evidence="1">
    <location>
        <begin position="840"/>
        <end position="894"/>
    </location>
</feature>
<feature type="compositionally biased region" description="Basic residues" evidence="1">
    <location>
        <begin position="30"/>
        <end position="39"/>
    </location>
</feature>
<dbReference type="OrthoDB" id="10576102at2759"/>
<feature type="region of interest" description="Disordered" evidence="1">
    <location>
        <begin position="20"/>
        <end position="61"/>
    </location>
</feature>
<feature type="non-terminal residue" evidence="2">
    <location>
        <position position="1519"/>
    </location>
</feature>
<feature type="compositionally biased region" description="Basic residues" evidence="1">
    <location>
        <begin position="145"/>
        <end position="156"/>
    </location>
</feature>
<feature type="region of interest" description="Disordered" evidence="1">
    <location>
        <begin position="571"/>
        <end position="596"/>
    </location>
</feature>
<feature type="compositionally biased region" description="Basic and acidic residues" evidence="1">
    <location>
        <begin position="40"/>
        <end position="51"/>
    </location>
</feature>
<evidence type="ECO:0000256" key="1">
    <source>
        <dbReference type="SAM" id="MobiDB-lite"/>
    </source>
</evidence>
<reference evidence="2 3" key="1">
    <citation type="submission" date="2015-04" db="EMBL/GenBank/DDBJ databases">
        <title>Lasius niger genome sequencing.</title>
        <authorList>
            <person name="Konorov E.A."/>
            <person name="Nikitin M.A."/>
            <person name="Kirill M.V."/>
            <person name="Chang P."/>
        </authorList>
    </citation>
    <scope>NUCLEOTIDE SEQUENCE [LARGE SCALE GENOMIC DNA]</scope>
    <source>
        <tissue evidence="2">Whole</tissue>
    </source>
</reference>
<feature type="compositionally biased region" description="Basic and acidic residues" evidence="1">
    <location>
        <begin position="854"/>
        <end position="868"/>
    </location>
</feature>
<name>A0A0J7KAF8_LASNI</name>